<protein>
    <submittedName>
        <fullName evidence="5">TPM domain-containing protein</fullName>
    </submittedName>
</protein>
<keyword evidence="2" id="KW-0472">Membrane</keyword>
<dbReference type="RefSeq" id="WP_146308656.1">
    <property type="nucleotide sequence ID" value="NZ_VOHS01000096.1"/>
</dbReference>
<dbReference type="Gene3D" id="3.10.310.50">
    <property type="match status" value="1"/>
</dbReference>
<dbReference type="PANTHER" id="PTHR30373">
    <property type="entry name" value="UPF0603 PROTEIN YGCG"/>
    <property type="match status" value="1"/>
</dbReference>
<feature type="transmembrane region" description="Helical" evidence="2">
    <location>
        <begin position="178"/>
        <end position="194"/>
    </location>
</feature>
<dbReference type="EMBL" id="VOHS01000096">
    <property type="protein sequence ID" value="TWV88662.1"/>
    <property type="molecule type" value="Genomic_DNA"/>
</dbReference>
<accession>A0A5C6LJI7</accession>
<dbReference type="PANTHER" id="PTHR30373:SF2">
    <property type="entry name" value="UPF0603 PROTEIN YGCG"/>
    <property type="match status" value="1"/>
</dbReference>
<feature type="region of interest" description="Disordered" evidence="1">
    <location>
        <begin position="233"/>
        <end position="264"/>
    </location>
</feature>
<evidence type="ECO:0000313" key="5">
    <source>
        <dbReference type="EMBL" id="TWV88662.1"/>
    </source>
</evidence>
<comment type="caution">
    <text evidence="5">The sequence shown here is derived from an EMBL/GenBank/DDBJ whole genome shotgun (WGS) entry which is preliminary data.</text>
</comment>
<evidence type="ECO:0000256" key="3">
    <source>
        <dbReference type="SAM" id="SignalP"/>
    </source>
</evidence>
<feature type="signal peptide" evidence="3">
    <location>
        <begin position="1"/>
        <end position="22"/>
    </location>
</feature>
<evidence type="ECO:0000259" key="4">
    <source>
        <dbReference type="Pfam" id="PF04536"/>
    </source>
</evidence>
<evidence type="ECO:0000256" key="2">
    <source>
        <dbReference type="SAM" id="Phobius"/>
    </source>
</evidence>
<evidence type="ECO:0000256" key="1">
    <source>
        <dbReference type="SAM" id="MobiDB-lite"/>
    </source>
</evidence>
<keyword evidence="2" id="KW-0812">Transmembrane</keyword>
<dbReference type="InterPro" id="IPR007621">
    <property type="entry name" value="TPM_dom"/>
</dbReference>
<gene>
    <name evidence="5" type="ORF">FEF09_30385</name>
</gene>
<organism evidence="5 6">
    <name type="scientific">Chitinophaga pinensis</name>
    <dbReference type="NCBI Taxonomy" id="79329"/>
    <lineage>
        <taxon>Bacteria</taxon>
        <taxon>Pseudomonadati</taxon>
        <taxon>Bacteroidota</taxon>
        <taxon>Chitinophagia</taxon>
        <taxon>Chitinophagales</taxon>
        <taxon>Chitinophagaceae</taxon>
        <taxon>Chitinophaga</taxon>
    </lineage>
</organism>
<name>A0A5C6LJI7_9BACT</name>
<sequence>MMRKICWLWLLILLIAGWKVQAQDIPPRPNPPRAVNDFAGVLLGNESDMLEQKLRAYNDSTSSQIVIVTMKTIGDYESSEVAIKILREWGIGTKGKNNGIVILAAIDDRKVRIETGYGMEGVIPDAIANRIIDEAIEPNFKEKQYYRGLDEATDKLIKAAAGEFRADPKKSGRSSNKNALFMGIFVIIIILLVMRNRGGGGGGGTTISRRGSGGWIGPIGGLGGFGGGFGGGGGSGGWGGGDSDGGGFDFGGGDGGGGGASGNW</sequence>
<feature type="chain" id="PRO_5022897515" evidence="3">
    <location>
        <begin position="23"/>
        <end position="264"/>
    </location>
</feature>
<feature type="domain" description="TPM" evidence="4">
    <location>
        <begin position="35"/>
        <end position="158"/>
    </location>
</feature>
<proteinExistence type="predicted"/>
<reference evidence="5 6" key="1">
    <citation type="submission" date="2019-08" db="EMBL/GenBank/DDBJ databases">
        <title>Whole genome sequencing of chitin degrading bacteria Chitinophaga pinensis YS16.</title>
        <authorList>
            <person name="Singh R.P."/>
            <person name="Manchanda G."/>
            <person name="Maurya I.K."/>
            <person name="Joshi N.K."/>
            <person name="Srivastava A.K."/>
        </authorList>
    </citation>
    <scope>NUCLEOTIDE SEQUENCE [LARGE SCALE GENOMIC DNA]</scope>
    <source>
        <strain evidence="5 6">YS-16</strain>
    </source>
</reference>
<keyword evidence="6" id="KW-1185">Reference proteome</keyword>
<dbReference type="AlphaFoldDB" id="A0A5C6LJI7"/>
<dbReference type="Proteomes" id="UP000318815">
    <property type="component" value="Unassembled WGS sequence"/>
</dbReference>
<dbReference type="Pfam" id="PF04536">
    <property type="entry name" value="TPM_phosphatase"/>
    <property type="match status" value="1"/>
</dbReference>
<dbReference type="OrthoDB" id="9810918at2"/>
<keyword evidence="3" id="KW-0732">Signal</keyword>
<keyword evidence="2" id="KW-1133">Transmembrane helix</keyword>
<evidence type="ECO:0000313" key="6">
    <source>
        <dbReference type="Proteomes" id="UP000318815"/>
    </source>
</evidence>